<name>A0A6U1YWV1_TRICV</name>
<dbReference type="EMBL" id="HBGO01033490">
    <property type="protein sequence ID" value="CAD9358225.1"/>
    <property type="molecule type" value="Transcribed_RNA"/>
</dbReference>
<dbReference type="EMBL" id="HBGO01033489">
    <property type="protein sequence ID" value="CAD9358224.1"/>
    <property type="molecule type" value="Transcribed_RNA"/>
</dbReference>
<accession>A0A6U1YWV1</accession>
<sequence>MTPTASRAAALLVRSVGRRGPAISVSASSVSRMATVDRSSVRTAATLSAGDALTKLATELPHKDVIRYQHKNIKWSLKHVDYHSDSLANGFIDYGFQPGDKVLSWLPLHFGEQHILQFACSKAGLVLYHLDPKQAITDKAGATEALKRALEVTEANILVSQEAGDDVNYVKLCEDIIPELRIFDCGEGMPFFTPRFPHLRVAIHTGFDIQDKRGMEPLKHMLLPAGTLKTRLRDLGMSVDGATPLMGELATGKDGMPVKGKVLTNEEVVSQGVWPEMTGILKKEYQEIEGVGVVF</sequence>
<organism evidence="3">
    <name type="scientific">Trieres chinensis</name>
    <name type="common">Marine centric diatom</name>
    <name type="synonym">Odontella sinensis</name>
    <dbReference type="NCBI Taxonomy" id="1514140"/>
    <lineage>
        <taxon>Eukaryota</taxon>
        <taxon>Sar</taxon>
        <taxon>Stramenopiles</taxon>
        <taxon>Ochrophyta</taxon>
        <taxon>Bacillariophyta</taxon>
        <taxon>Mediophyceae</taxon>
        <taxon>Biddulphiophycidae</taxon>
        <taxon>Eupodiscales</taxon>
        <taxon>Parodontellaceae</taxon>
        <taxon>Trieres</taxon>
    </lineage>
</organism>
<dbReference type="AlphaFoldDB" id="A0A6U1YWV1"/>
<reference evidence="3" key="1">
    <citation type="submission" date="2021-01" db="EMBL/GenBank/DDBJ databases">
        <authorList>
            <person name="Corre E."/>
            <person name="Pelletier E."/>
            <person name="Niang G."/>
            <person name="Scheremetjew M."/>
            <person name="Finn R."/>
            <person name="Kale V."/>
            <person name="Holt S."/>
            <person name="Cochrane G."/>
            <person name="Meng A."/>
            <person name="Brown T."/>
            <person name="Cohen L."/>
        </authorList>
    </citation>
    <scope>NUCLEOTIDE SEQUENCE</scope>
    <source>
        <strain evidence="3">Grunow 1884</strain>
    </source>
</reference>
<dbReference type="SUPFAM" id="SSF56801">
    <property type="entry name" value="Acetyl-CoA synthetase-like"/>
    <property type="match status" value="1"/>
</dbReference>
<evidence type="ECO:0000313" key="3">
    <source>
        <dbReference type="EMBL" id="CAD9358225.1"/>
    </source>
</evidence>
<feature type="domain" description="AMP-dependent synthetase/ligase" evidence="1">
    <location>
        <begin position="57"/>
        <end position="163"/>
    </location>
</feature>
<dbReference type="InterPro" id="IPR000873">
    <property type="entry name" value="AMP-dep_synth/lig_dom"/>
</dbReference>
<dbReference type="Pfam" id="PF00501">
    <property type="entry name" value="AMP-binding"/>
    <property type="match status" value="1"/>
</dbReference>
<evidence type="ECO:0000259" key="1">
    <source>
        <dbReference type="Pfam" id="PF00501"/>
    </source>
</evidence>
<proteinExistence type="predicted"/>
<dbReference type="Gene3D" id="3.40.50.980">
    <property type="match status" value="1"/>
</dbReference>
<gene>
    <name evidence="2" type="ORF">OSIN01602_LOCUS19318</name>
    <name evidence="3" type="ORF">OSIN01602_LOCUS19319</name>
</gene>
<evidence type="ECO:0000313" key="2">
    <source>
        <dbReference type="EMBL" id="CAD9358224.1"/>
    </source>
</evidence>
<protein>
    <recommendedName>
        <fullName evidence="1">AMP-dependent synthetase/ligase domain-containing protein</fullName>
    </recommendedName>
</protein>